<organism evidence="1 2">
    <name type="scientific">Brenneria salicis ATCC 15712 = DSM 30166</name>
    <dbReference type="NCBI Taxonomy" id="714314"/>
    <lineage>
        <taxon>Bacteria</taxon>
        <taxon>Pseudomonadati</taxon>
        <taxon>Pseudomonadota</taxon>
        <taxon>Gammaproteobacteria</taxon>
        <taxon>Enterobacterales</taxon>
        <taxon>Pectobacteriaceae</taxon>
        <taxon>Brenneria</taxon>
    </lineage>
</organism>
<dbReference type="EMBL" id="QNRY01000003">
    <property type="protein sequence ID" value="RBP66480.1"/>
    <property type="molecule type" value="Genomic_DNA"/>
</dbReference>
<dbReference type="AlphaFoldDB" id="A0A366IAK8"/>
<dbReference type="Proteomes" id="UP000253046">
    <property type="component" value="Unassembled WGS sequence"/>
</dbReference>
<reference evidence="1 2" key="1">
    <citation type="submission" date="2018-06" db="EMBL/GenBank/DDBJ databases">
        <title>Genomic Encyclopedia of Type Strains, Phase IV (KMG-IV): sequencing the most valuable type-strain genomes for metagenomic binning, comparative biology and taxonomic classification.</title>
        <authorList>
            <person name="Goeker M."/>
        </authorList>
    </citation>
    <scope>NUCLEOTIDE SEQUENCE [LARGE SCALE GENOMIC DNA]</scope>
    <source>
        <strain evidence="1 2">DSM 30166</strain>
    </source>
</reference>
<evidence type="ECO:0000313" key="2">
    <source>
        <dbReference type="Proteomes" id="UP000253046"/>
    </source>
</evidence>
<protein>
    <submittedName>
        <fullName evidence="1">Uncharacterized protein</fullName>
    </submittedName>
</protein>
<evidence type="ECO:0000313" key="1">
    <source>
        <dbReference type="EMBL" id="RBP66480.1"/>
    </source>
</evidence>
<proteinExistence type="predicted"/>
<accession>A0A366IAK8</accession>
<keyword evidence="2" id="KW-1185">Reference proteome</keyword>
<gene>
    <name evidence="1" type="ORF">DES54_1037</name>
</gene>
<sequence>MAYLRTRNKDGKILFDSDIPCYVLSSYGETIMDSPVNDLTWGMAPIKQISATVDTDYPPLIFISPGTPGNNSNQPAWNSVCVSSIQRTGNTLTFRIYGNVMSPSSQRIKYYIFTIPRAINNDREGVFAVWKTNSDGQRLKHSIAPINT</sequence>
<name>A0A366IAK8_9GAMM</name>
<comment type="caution">
    <text evidence="1">The sequence shown here is derived from an EMBL/GenBank/DDBJ whole genome shotgun (WGS) entry which is preliminary data.</text>
</comment>